<reference evidence="1" key="1">
    <citation type="submission" date="2023-03" db="EMBL/GenBank/DDBJ databases">
        <title>Amycolatopsis taiwanensis NBRC 103393.</title>
        <authorList>
            <person name="Ichikawa N."/>
            <person name="Sato H."/>
            <person name="Tonouchi N."/>
        </authorList>
    </citation>
    <scope>NUCLEOTIDE SEQUENCE</scope>
    <source>
        <strain evidence="1">NBRC 103393</strain>
    </source>
</reference>
<protein>
    <submittedName>
        <fullName evidence="1">Uncharacterized protein</fullName>
    </submittedName>
</protein>
<dbReference type="EMBL" id="BSTI01000008">
    <property type="protein sequence ID" value="GLY67285.1"/>
    <property type="molecule type" value="Genomic_DNA"/>
</dbReference>
<organism evidence="1 2">
    <name type="scientific">Amycolatopsis taiwanensis</name>
    <dbReference type="NCBI Taxonomy" id="342230"/>
    <lineage>
        <taxon>Bacteria</taxon>
        <taxon>Bacillati</taxon>
        <taxon>Actinomycetota</taxon>
        <taxon>Actinomycetes</taxon>
        <taxon>Pseudonocardiales</taxon>
        <taxon>Pseudonocardiaceae</taxon>
        <taxon>Amycolatopsis</taxon>
    </lineage>
</organism>
<dbReference type="Proteomes" id="UP001165136">
    <property type="component" value="Unassembled WGS sequence"/>
</dbReference>
<comment type="caution">
    <text evidence="1">The sequence shown here is derived from an EMBL/GenBank/DDBJ whole genome shotgun (WGS) entry which is preliminary data.</text>
</comment>
<sequence length="128" mass="15307">MRADQARARDLERERESVYVVPGVSRGTQVAIDALGVTGAFHQYREFLRQPGRWLYLPPGYLPVWHVVEARDQLEWALRTLPPRPRRELRRVVARLDREFERRTLPDPNARVVYSCGREAWWWRRLTE</sequence>
<proteinExistence type="predicted"/>
<evidence type="ECO:0000313" key="1">
    <source>
        <dbReference type="EMBL" id="GLY67285.1"/>
    </source>
</evidence>
<accession>A0A9W6R4E6</accession>
<keyword evidence="2" id="KW-1185">Reference proteome</keyword>
<evidence type="ECO:0000313" key="2">
    <source>
        <dbReference type="Proteomes" id="UP001165136"/>
    </source>
</evidence>
<dbReference type="AlphaFoldDB" id="A0A9W6R4E6"/>
<name>A0A9W6R4E6_9PSEU</name>
<gene>
    <name evidence="1" type="ORF">Atai01_39040</name>
</gene>